<feature type="transmembrane region" description="Helical" evidence="1">
    <location>
        <begin position="92"/>
        <end position="109"/>
    </location>
</feature>
<dbReference type="EMBL" id="FN649741">
    <property type="protein sequence ID" value="CBJ27857.1"/>
    <property type="molecule type" value="Genomic_DNA"/>
</dbReference>
<dbReference type="InterPro" id="IPR036259">
    <property type="entry name" value="MFS_trans_sf"/>
</dbReference>
<protein>
    <submittedName>
        <fullName evidence="2">Major facilitator transporter</fullName>
    </submittedName>
</protein>
<feature type="transmembrane region" description="Helical" evidence="1">
    <location>
        <begin position="175"/>
        <end position="196"/>
    </location>
</feature>
<dbReference type="AlphaFoldDB" id="D7G7Y2"/>
<feature type="transmembrane region" description="Helical" evidence="1">
    <location>
        <begin position="115"/>
        <end position="135"/>
    </location>
</feature>
<feature type="transmembrane region" description="Helical" evidence="1">
    <location>
        <begin position="472"/>
        <end position="490"/>
    </location>
</feature>
<feature type="transmembrane region" description="Helical" evidence="1">
    <location>
        <begin position="328"/>
        <end position="349"/>
    </location>
</feature>
<dbReference type="PANTHER" id="PTHR11360:SF317">
    <property type="entry name" value="MAJOR FACILITATOR SUPERFAMILY (MFS) PROFILE DOMAIN-CONTAINING PROTEIN-RELATED"/>
    <property type="match status" value="1"/>
</dbReference>
<dbReference type="OrthoDB" id="410267at2759"/>
<reference evidence="2 3" key="1">
    <citation type="journal article" date="2010" name="Nature">
        <title>The Ectocarpus genome and the independent evolution of multicellularity in brown algae.</title>
        <authorList>
            <person name="Cock J.M."/>
            <person name="Sterck L."/>
            <person name="Rouze P."/>
            <person name="Scornet D."/>
            <person name="Allen A.E."/>
            <person name="Amoutzias G."/>
            <person name="Anthouard V."/>
            <person name="Artiguenave F."/>
            <person name="Aury J.M."/>
            <person name="Badger J.H."/>
            <person name="Beszteri B."/>
            <person name="Billiau K."/>
            <person name="Bonnet E."/>
            <person name="Bothwell J.H."/>
            <person name="Bowler C."/>
            <person name="Boyen C."/>
            <person name="Brownlee C."/>
            <person name="Carrano C.J."/>
            <person name="Charrier B."/>
            <person name="Cho G.Y."/>
            <person name="Coelho S.M."/>
            <person name="Collen J."/>
            <person name="Corre E."/>
            <person name="Da Silva C."/>
            <person name="Delage L."/>
            <person name="Delaroque N."/>
            <person name="Dittami S.M."/>
            <person name="Doulbeau S."/>
            <person name="Elias M."/>
            <person name="Farnham G."/>
            <person name="Gachon C.M."/>
            <person name="Gschloessl B."/>
            <person name="Heesch S."/>
            <person name="Jabbari K."/>
            <person name="Jubin C."/>
            <person name="Kawai H."/>
            <person name="Kimura K."/>
            <person name="Kloareg B."/>
            <person name="Kupper F.C."/>
            <person name="Lang D."/>
            <person name="Le Bail A."/>
            <person name="Leblanc C."/>
            <person name="Lerouge P."/>
            <person name="Lohr M."/>
            <person name="Lopez P.J."/>
            <person name="Martens C."/>
            <person name="Maumus F."/>
            <person name="Michel G."/>
            <person name="Miranda-Saavedra D."/>
            <person name="Morales J."/>
            <person name="Moreau H."/>
            <person name="Motomura T."/>
            <person name="Nagasato C."/>
            <person name="Napoli C.A."/>
            <person name="Nelson D.R."/>
            <person name="Nyvall-Collen P."/>
            <person name="Peters A.F."/>
            <person name="Pommier C."/>
            <person name="Potin P."/>
            <person name="Poulain J."/>
            <person name="Quesneville H."/>
            <person name="Read B."/>
            <person name="Rensing S.A."/>
            <person name="Ritter A."/>
            <person name="Rousvoal S."/>
            <person name="Samanta M."/>
            <person name="Samson G."/>
            <person name="Schroeder D.C."/>
            <person name="Segurens B."/>
            <person name="Strittmatter M."/>
            <person name="Tonon T."/>
            <person name="Tregear J.W."/>
            <person name="Valentin K."/>
            <person name="von Dassow P."/>
            <person name="Yamagishi T."/>
            <person name="Van de Peer Y."/>
            <person name="Wincker P."/>
        </authorList>
    </citation>
    <scope>NUCLEOTIDE SEQUENCE [LARGE SCALE GENOMIC DNA]</scope>
    <source>
        <strain evidence="3">Ec32 / CCAP1310/4</strain>
    </source>
</reference>
<dbReference type="EMBL" id="FN649096">
    <property type="protein sequence ID" value="CBJ27857.1"/>
    <property type="molecule type" value="Genomic_DNA"/>
</dbReference>
<keyword evidence="1" id="KW-0472">Membrane</keyword>
<feature type="transmembrane region" description="Helical" evidence="1">
    <location>
        <begin position="142"/>
        <end position="163"/>
    </location>
</feature>
<dbReference type="Gene3D" id="1.20.1250.20">
    <property type="entry name" value="MFS general substrate transporter like domains"/>
    <property type="match status" value="2"/>
</dbReference>
<keyword evidence="1" id="KW-0812">Transmembrane</keyword>
<evidence type="ECO:0000313" key="3">
    <source>
        <dbReference type="Proteomes" id="UP000002630"/>
    </source>
</evidence>
<accession>D7G7Y2</accession>
<organism evidence="2 3">
    <name type="scientific">Ectocarpus siliculosus</name>
    <name type="common">Brown alga</name>
    <name type="synonym">Conferva siliculosa</name>
    <dbReference type="NCBI Taxonomy" id="2880"/>
    <lineage>
        <taxon>Eukaryota</taxon>
        <taxon>Sar</taxon>
        <taxon>Stramenopiles</taxon>
        <taxon>Ochrophyta</taxon>
        <taxon>PX clade</taxon>
        <taxon>Phaeophyceae</taxon>
        <taxon>Ectocarpales</taxon>
        <taxon>Ectocarpaceae</taxon>
        <taxon>Ectocarpus</taxon>
    </lineage>
</organism>
<proteinExistence type="predicted"/>
<feature type="transmembrane region" description="Helical" evidence="1">
    <location>
        <begin position="403"/>
        <end position="423"/>
    </location>
</feature>
<dbReference type="Proteomes" id="UP000002630">
    <property type="component" value="Linkage Group LG16"/>
</dbReference>
<sequence>MSAATPGSTEDKKDEPEAKGFLSKLMSKESCVASPSFTNRWAMVAPAFLTHMCIGSPWAWSVMSGTISRELGIVSSAAGDWSMAEATMPMSIVFATLGLAAALGGSWAHKVGPRMSMSAASLCFGGGVMIGGLGVEYHSLPLLYGGYGVLAGTGLGLAYTPPIQTLMGWFPDKRALASGLTIAGFGSGALVFAPLVNTLMEKFSKMPTYLGTMDQVSTVMNEGKLFAQTASGLVEVVSVNSSELARLPYDLAEGVYVVGTGSTGAAAALGVCGALYGGIMLASAMTIKSPAPGYKVPGLPAPSASEEKAAPAVQNNVAPNVAMKTPQFFGLGVTNFFVGCTGFGLFSVAKPMMGEVFSNTLPTLVTASFASAYVQMLALGSLGGRIGWAAFSDKFGRKLTFQIFTLGSVPLYLADPAIVHNVIATGSAIPLGMFIGSTFLAITFMGGVYAVLPAYEADLFGTKYVGPIHGRLMASTSAAALFGPSFILSLRSSSEMSAINDLLEKVDPARFQKMFNTGVEDAQMLIDSKALTIGKLMELVPAGTPDPTPFIYDSTLYTMAGLMGVAAVAHSTIRPMNPKYYEKADTSPIEVESVLRSPVAAAVGGGAAFFPSMASHMVPASVLPLRK</sequence>
<dbReference type="OMA" id="FLTHMCI"/>
<dbReference type="InterPro" id="IPR050327">
    <property type="entry name" value="Proton-linked_MCT"/>
</dbReference>
<dbReference type="SUPFAM" id="SSF103473">
    <property type="entry name" value="MFS general substrate transporter"/>
    <property type="match status" value="1"/>
</dbReference>
<dbReference type="eggNOG" id="ENOG502QWN5">
    <property type="taxonomic scope" value="Eukaryota"/>
</dbReference>
<gene>
    <name evidence="2" type="ORF">Esi_0086_0027</name>
</gene>
<keyword evidence="1" id="KW-1133">Transmembrane helix</keyword>
<name>D7G7Y2_ECTSI</name>
<keyword evidence="3" id="KW-1185">Reference proteome</keyword>
<dbReference type="STRING" id="2880.D7G7Y2"/>
<evidence type="ECO:0000256" key="1">
    <source>
        <dbReference type="SAM" id="Phobius"/>
    </source>
</evidence>
<evidence type="ECO:0000313" key="2">
    <source>
        <dbReference type="EMBL" id="CBJ27857.1"/>
    </source>
</evidence>
<dbReference type="InParanoid" id="D7G7Y2"/>
<feature type="transmembrane region" description="Helical" evidence="1">
    <location>
        <begin position="429"/>
        <end position="452"/>
    </location>
</feature>
<dbReference type="PANTHER" id="PTHR11360">
    <property type="entry name" value="MONOCARBOXYLATE TRANSPORTER"/>
    <property type="match status" value="1"/>
</dbReference>